<feature type="signal peptide" evidence="1">
    <location>
        <begin position="1"/>
        <end position="21"/>
    </location>
</feature>
<keyword evidence="2" id="KW-0449">Lipoprotein</keyword>
<evidence type="ECO:0000313" key="3">
    <source>
        <dbReference type="Proteomes" id="UP001250932"/>
    </source>
</evidence>
<comment type="caution">
    <text evidence="2">The sequence shown here is derived from an EMBL/GenBank/DDBJ whole genome shotgun (WGS) entry which is preliminary data.</text>
</comment>
<keyword evidence="1" id="KW-0732">Signal</keyword>
<dbReference type="PROSITE" id="PS51257">
    <property type="entry name" value="PROKAR_LIPOPROTEIN"/>
    <property type="match status" value="1"/>
</dbReference>
<reference evidence="2 3" key="1">
    <citation type="journal article" date="2023" name="ISME J.">
        <title>Cultivation and genomic characterization of novel and ubiquitous marine nitrite-oxidizing bacteria from the Nitrospirales.</title>
        <authorList>
            <person name="Mueller A.J."/>
            <person name="Daebeler A."/>
            <person name="Herbold C.W."/>
            <person name="Kirkegaard R.H."/>
            <person name="Daims H."/>
        </authorList>
    </citation>
    <scope>NUCLEOTIDE SEQUENCE [LARGE SCALE GENOMIC DNA]</scope>
    <source>
        <strain evidence="2 3">EB</strain>
    </source>
</reference>
<dbReference type="EMBL" id="JAQOUE010000001">
    <property type="protein sequence ID" value="MDT7040966.1"/>
    <property type="molecule type" value="Genomic_DNA"/>
</dbReference>
<dbReference type="PIRSF" id="PIRSF004982">
    <property type="entry name" value="SlP"/>
    <property type="match status" value="1"/>
</dbReference>
<proteinExistence type="predicted"/>
<evidence type="ECO:0000256" key="1">
    <source>
        <dbReference type="SAM" id="SignalP"/>
    </source>
</evidence>
<name>A0ABU3K3J6_9BACT</name>
<dbReference type="PANTHER" id="PTHR37530">
    <property type="entry name" value="OUTER MEMBRANE PROTEIN SLP"/>
    <property type="match status" value="1"/>
</dbReference>
<dbReference type="PANTHER" id="PTHR37530:SF1">
    <property type="entry name" value="OUTER MEMBRANE PROTEIN SLP"/>
    <property type="match status" value="1"/>
</dbReference>
<dbReference type="RefSeq" id="WP_313831325.1">
    <property type="nucleotide sequence ID" value="NZ_JAQOUE010000001.1"/>
</dbReference>
<keyword evidence="3" id="KW-1185">Reference proteome</keyword>
<accession>A0ABU3K3J6</accession>
<evidence type="ECO:0000313" key="2">
    <source>
        <dbReference type="EMBL" id="MDT7040966.1"/>
    </source>
</evidence>
<sequence length="182" mass="19516">MKNRKLAIVFFWCLFTLGCATGPTPIPEALAPEIDRSLSFTELLENTDSHVGKVVVLGGQVLQAKRLADATRIEVLQLPLKDSERPASQRTTSQGRFLAYEQQFLDPATLADQPRVTIVGEVTGLATANLDETEYRYPTIAIKHMHVWETPREESQSGFGIGVGLGGGGGGFGGGIGIGTGF</sequence>
<gene>
    <name evidence="2" type="ORF">PPG34_01310</name>
</gene>
<organism evidence="2 3">
    <name type="scientific">Candidatus Nitronereus thalassa</name>
    <dbReference type="NCBI Taxonomy" id="3020898"/>
    <lineage>
        <taxon>Bacteria</taxon>
        <taxon>Pseudomonadati</taxon>
        <taxon>Nitrospirota</taxon>
        <taxon>Nitrospiria</taxon>
        <taxon>Nitrospirales</taxon>
        <taxon>Nitrospiraceae</taxon>
        <taxon>Candidatus Nitronereus</taxon>
    </lineage>
</organism>
<dbReference type="Pfam" id="PF03843">
    <property type="entry name" value="Slp"/>
    <property type="match status" value="1"/>
</dbReference>
<feature type="chain" id="PRO_5046118181" evidence="1">
    <location>
        <begin position="22"/>
        <end position="182"/>
    </location>
</feature>
<dbReference type="Proteomes" id="UP001250932">
    <property type="component" value="Unassembled WGS sequence"/>
</dbReference>
<protein>
    <submittedName>
        <fullName evidence="2">Slp family lipoprotein</fullName>
    </submittedName>
</protein>
<dbReference type="InterPro" id="IPR004658">
    <property type="entry name" value="OMP_Slp"/>
</dbReference>